<keyword evidence="5" id="KW-0378">Hydrolase</keyword>
<proteinExistence type="inferred from homology"/>
<comment type="catalytic activity">
    <reaction evidence="9">
        <text>S-methyl-5'-thioadenosine + phosphate = 5-(methylsulfanyl)-alpha-D-ribose 1-phosphate + adenine</text>
        <dbReference type="Rhea" id="RHEA:11852"/>
        <dbReference type="ChEBI" id="CHEBI:16708"/>
        <dbReference type="ChEBI" id="CHEBI:17509"/>
        <dbReference type="ChEBI" id="CHEBI:43474"/>
        <dbReference type="ChEBI" id="CHEBI:58533"/>
        <dbReference type="EC" id="2.4.2.28"/>
    </reaction>
    <physiologicalReaction direction="left-to-right" evidence="9">
        <dbReference type="Rhea" id="RHEA:11853"/>
    </physiologicalReaction>
</comment>
<comment type="catalytic activity">
    <reaction evidence="1">
        <text>inosine + phosphate = alpha-D-ribose 1-phosphate + hypoxanthine</text>
        <dbReference type="Rhea" id="RHEA:27646"/>
        <dbReference type="ChEBI" id="CHEBI:17368"/>
        <dbReference type="ChEBI" id="CHEBI:17596"/>
        <dbReference type="ChEBI" id="CHEBI:43474"/>
        <dbReference type="ChEBI" id="CHEBI:57720"/>
        <dbReference type="EC" id="2.4.2.1"/>
    </reaction>
    <physiologicalReaction direction="left-to-right" evidence="1">
        <dbReference type="Rhea" id="RHEA:27647"/>
    </physiologicalReaction>
</comment>
<keyword evidence="3" id="KW-0808">Transferase</keyword>
<evidence type="ECO:0000313" key="11">
    <source>
        <dbReference type="Proteomes" id="UP000229500"/>
    </source>
</evidence>
<evidence type="ECO:0000256" key="1">
    <source>
        <dbReference type="ARBA" id="ARBA00000553"/>
    </source>
</evidence>
<dbReference type="GO" id="GO:0016787">
    <property type="term" value="F:hydrolase activity"/>
    <property type="evidence" value="ECO:0007669"/>
    <property type="project" value="UniProtKB-KW"/>
</dbReference>
<evidence type="ECO:0000256" key="7">
    <source>
        <dbReference type="ARBA" id="ARBA00047989"/>
    </source>
</evidence>
<protein>
    <recommendedName>
        <fullName evidence="12">Laccase domain-containing protein</fullName>
    </recommendedName>
</protein>
<dbReference type="PANTHER" id="PTHR30616">
    <property type="entry name" value="UNCHARACTERIZED PROTEIN YFIH"/>
    <property type="match status" value="1"/>
</dbReference>
<dbReference type="SUPFAM" id="SSF64438">
    <property type="entry name" value="CNF1/YfiH-like putative cysteine hydrolases"/>
    <property type="match status" value="1"/>
</dbReference>
<evidence type="ECO:0000256" key="5">
    <source>
        <dbReference type="ARBA" id="ARBA00022801"/>
    </source>
</evidence>
<name>A0A2M8L5W3_9BACT</name>
<dbReference type="InterPro" id="IPR011324">
    <property type="entry name" value="Cytotoxic_necrot_fac-like_cat"/>
</dbReference>
<dbReference type="InterPro" id="IPR003730">
    <property type="entry name" value="Cu_polyphenol_OxRdtase"/>
</dbReference>
<evidence type="ECO:0000256" key="4">
    <source>
        <dbReference type="ARBA" id="ARBA00022723"/>
    </source>
</evidence>
<dbReference type="Gene3D" id="3.60.140.10">
    <property type="entry name" value="CNF1/YfiH-like putative cysteine hydrolases"/>
    <property type="match status" value="2"/>
</dbReference>
<sequence length="135" mass="15179">MLKKTKTGYYVSEKFAHQKDLIHSFSTRQFGDLRSTPDCLPILFYDPIAKIIGVAHAGWQGILKLIVQQMIELMVKMGAIPENILVAVGPHIGGCCYNIDSSSLCTSCQNNEFFSYRKNREKNFGEMLSVISLTK</sequence>
<evidence type="ECO:0008006" key="12">
    <source>
        <dbReference type="Google" id="ProtNLM"/>
    </source>
</evidence>
<comment type="caution">
    <text evidence="10">The sequence shown here is derived from an EMBL/GenBank/DDBJ whole genome shotgun (WGS) entry which is preliminary data.</text>
</comment>
<dbReference type="InterPro" id="IPR038371">
    <property type="entry name" value="Cu_polyphenol_OxRdtase_sf"/>
</dbReference>
<dbReference type="PANTHER" id="PTHR30616:SF2">
    <property type="entry name" value="PURINE NUCLEOSIDE PHOSPHORYLASE LACC1"/>
    <property type="match status" value="1"/>
</dbReference>
<evidence type="ECO:0000313" key="10">
    <source>
        <dbReference type="EMBL" id="PJE69168.1"/>
    </source>
</evidence>
<comment type="catalytic activity">
    <reaction evidence="7">
        <text>adenosine + H2O + H(+) = inosine + NH4(+)</text>
        <dbReference type="Rhea" id="RHEA:24408"/>
        <dbReference type="ChEBI" id="CHEBI:15377"/>
        <dbReference type="ChEBI" id="CHEBI:15378"/>
        <dbReference type="ChEBI" id="CHEBI:16335"/>
        <dbReference type="ChEBI" id="CHEBI:17596"/>
        <dbReference type="ChEBI" id="CHEBI:28938"/>
        <dbReference type="EC" id="3.5.4.4"/>
    </reaction>
    <physiologicalReaction direction="left-to-right" evidence="7">
        <dbReference type="Rhea" id="RHEA:24409"/>
    </physiologicalReaction>
</comment>
<organism evidence="10 11">
    <name type="scientific">Candidatus Shapirobacteria bacterium CG10_big_fil_rev_8_21_14_0_10_38_14</name>
    <dbReference type="NCBI Taxonomy" id="1974483"/>
    <lineage>
        <taxon>Bacteria</taxon>
        <taxon>Candidatus Shapironibacteriota</taxon>
    </lineage>
</organism>
<dbReference type="GO" id="GO:0005507">
    <property type="term" value="F:copper ion binding"/>
    <property type="evidence" value="ECO:0007669"/>
    <property type="project" value="TreeGrafter"/>
</dbReference>
<dbReference type="AlphaFoldDB" id="A0A2M8L5W3"/>
<evidence type="ECO:0000256" key="6">
    <source>
        <dbReference type="ARBA" id="ARBA00022833"/>
    </source>
</evidence>
<dbReference type="Proteomes" id="UP000229500">
    <property type="component" value="Unassembled WGS sequence"/>
</dbReference>
<dbReference type="GO" id="GO:0017061">
    <property type="term" value="F:S-methyl-5-thioadenosine phosphorylase activity"/>
    <property type="evidence" value="ECO:0007669"/>
    <property type="project" value="UniProtKB-EC"/>
</dbReference>
<evidence type="ECO:0000256" key="9">
    <source>
        <dbReference type="ARBA" id="ARBA00049893"/>
    </source>
</evidence>
<gene>
    <name evidence="10" type="ORF">COU96_01205</name>
</gene>
<keyword evidence="6" id="KW-0862">Zinc</keyword>
<accession>A0A2M8L5W3</accession>
<comment type="similarity">
    <text evidence="2">Belongs to the purine nucleoside phosphorylase YfiH/LACC1 family.</text>
</comment>
<dbReference type="EMBL" id="PFEL01000052">
    <property type="protein sequence ID" value="PJE69168.1"/>
    <property type="molecule type" value="Genomic_DNA"/>
</dbReference>
<dbReference type="Pfam" id="PF02578">
    <property type="entry name" value="Cu-oxidase_4"/>
    <property type="match status" value="1"/>
</dbReference>
<reference evidence="11" key="1">
    <citation type="submission" date="2017-09" db="EMBL/GenBank/DDBJ databases">
        <title>Depth-based differentiation of microbial function through sediment-hosted aquifers and enrichment of novel symbionts in the deep terrestrial subsurface.</title>
        <authorList>
            <person name="Probst A.J."/>
            <person name="Ladd B."/>
            <person name="Jarett J.K."/>
            <person name="Geller-Mcgrath D.E."/>
            <person name="Sieber C.M.K."/>
            <person name="Emerson J.B."/>
            <person name="Anantharaman K."/>
            <person name="Thomas B.C."/>
            <person name="Malmstrom R."/>
            <person name="Stieglmeier M."/>
            <person name="Klingl A."/>
            <person name="Woyke T."/>
            <person name="Ryan C.M."/>
            <person name="Banfield J.F."/>
        </authorList>
    </citation>
    <scope>NUCLEOTIDE SEQUENCE [LARGE SCALE GENOMIC DNA]</scope>
</reference>
<evidence type="ECO:0000256" key="2">
    <source>
        <dbReference type="ARBA" id="ARBA00007353"/>
    </source>
</evidence>
<comment type="catalytic activity">
    <reaction evidence="8">
        <text>adenosine + phosphate = alpha-D-ribose 1-phosphate + adenine</text>
        <dbReference type="Rhea" id="RHEA:27642"/>
        <dbReference type="ChEBI" id="CHEBI:16335"/>
        <dbReference type="ChEBI" id="CHEBI:16708"/>
        <dbReference type="ChEBI" id="CHEBI:43474"/>
        <dbReference type="ChEBI" id="CHEBI:57720"/>
        <dbReference type="EC" id="2.4.2.1"/>
    </reaction>
    <physiologicalReaction direction="left-to-right" evidence="8">
        <dbReference type="Rhea" id="RHEA:27643"/>
    </physiologicalReaction>
</comment>
<keyword evidence="4" id="KW-0479">Metal-binding</keyword>
<evidence type="ECO:0000256" key="8">
    <source>
        <dbReference type="ARBA" id="ARBA00048968"/>
    </source>
</evidence>
<evidence type="ECO:0000256" key="3">
    <source>
        <dbReference type="ARBA" id="ARBA00022679"/>
    </source>
</evidence>
<dbReference type="CDD" id="cd16833">
    <property type="entry name" value="YfiH"/>
    <property type="match status" value="1"/>
</dbReference>